<protein>
    <submittedName>
        <fullName evidence="2">DUF1972 domain-containing protein</fullName>
    </submittedName>
</protein>
<dbReference type="Gene3D" id="3.40.50.2000">
    <property type="entry name" value="Glycogen Phosphorylase B"/>
    <property type="match status" value="2"/>
</dbReference>
<dbReference type="PANTHER" id="PTHR46401">
    <property type="entry name" value="GLYCOSYLTRANSFERASE WBBK-RELATED"/>
    <property type="match status" value="1"/>
</dbReference>
<feature type="domain" description="DUF1972" evidence="1">
    <location>
        <begin position="10"/>
        <end position="192"/>
    </location>
</feature>
<name>A0A941GEZ3_NIACI</name>
<evidence type="ECO:0000259" key="1">
    <source>
        <dbReference type="Pfam" id="PF09314"/>
    </source>
</evidence>
<accession>A0A941GEZ3</accession>
<organism evidence="2">
    <name type="scientific">Niallia circulans</name>
    <name type="common">Bacillus circulans</name>
    <dbReference type="NCBI Taxonomy" id="1397"/>
    <lineage>
        <taxon>Bacteria</taxon>
        <taxon>Bacillati</taxon>
        <taxon>Bacillota</taxon>
        <taxon>Bacilli</taxon>
        <taxon>Bacillales</taxon>
        <taxon>Bacillaceae</taxon>
        <taxon>Niallia</taxon>
    </lineage>
</organism>
<dbReference type="NCBIfam" id="NF046071">
    <property type="entry name" value="B1-4RhmsylTfaseCps2T"/>
    <property type="match status" value="1"/>
</dbReference>
<sequence>MSIKENNKLDIFIIGSKGIPAKYGGFETFVEYLTKNKMDKNINYHVSCMGKDKKEFYHNGARCFNIEVPNIGSSKAVLYDILSLRKCIEYIEENKLFDSIIYILACRIGPFFSYYKNKLNKLGVKVFVNPDGHEWKRSKWSYPVRKYWKTSERLMVKHADLLICDSKGIEEYINQDYSKYQPKTTFIAYGADISPAKLSDIEQNELNQWYKKFNILNKNYYLIVGRFVSENNYELMISEFIKSNTNKDLVIISNVEKNVFFNELLEKTKFDQDPRVKFVGTVYNQNILKKIRENAFAYIHGHEVGGTNPSLLEALASTNLNLLLDVNFNREVGEETAVYFNKNIGNLAHVIDNVEEFEGKTVNDFSSLSTLRIKEAYSWEKIVNDYENTFLNLH</sequence>
<gene>
    <name evidence="2" type="ORF">KD144_19020</name>
</gene>
<dbReference type="SUPFAM" id="SSF53756">
    <property type="entry name" value="UDP-Glycosyltransferase/glycogen phosphorylase"/>
    <property type="match status" value="1"/>
</dbReference>
<reference evidence="2" key="1">
    <citation type="submission" date="2021-04" db="EMBL/GenBank/DDBJ databases">
        <title>Genomic analysis of electroactive and textile dye degrading Bacillus circulans strain: DC10 isolated from constructed wetland-microbial fuel cells treating textile dye wastewaters.</title>
        <authorList>
            <person name="Patel D.U."/>
            <person name="Desai C.R."/>
        </authorList>
    </citation>
    <scope>NUCLEOTIDE SEQUENCE</scope>
    <source>
        <strain evidence="2">DC10</strain>
    </source>
</reference>
<evidence type="ECO:0000313" key="2">
    <source>
        <dbReference type="EMBL" id="MBR8671631.1"/>
    </source>
</evidence>
<dbReference type="AlphaFoldDB" id="A0A941GEZ3"/>
<dbReference type="EMBL" id="JAGTPX010000024">
    <property type="protein sequence ID" value="MBR8671631.1"/>
    <property type="molecule type" value="Genomic_DNA"/>
</dbReference>
<dbReference type="PANTHER" id="PTHR46401:SF8">
    <property type="entry name" value="BLL6006 PROTEIN"/>
    <property type="match status" value="1"/>
</dbReference>
<dbReference type="Pfam" id="PF09314">
    <property type="entry name" value="DUF1972"/>
    <property type="match status" value="1"/>
</dbReference>
<dbReference type="InterPro" id="IPR015393">
    <property type="entry name" value="DUF1972"/>
</dbReference>
<proteinExistence type="predicted"/>
<comment type="caution">
    <text evidence="2">The sequence shown here is derived from an EMBL/GenBank/DDBJ whole genome shotgun (WGS) entry which is preliminary data.</text>
</comment>
<dbReference type="GO" id="GO:0016757">
    <property type="term" value="F:glycosyltransferase activity"/>
    <property type="evidence" value="ECO:0007669"/>
    <property type="project" value="TreeGrafter"/>
</dbReference>